<dbReference type="EMBL" id="JAUTXT010000001">
    <property type="protein sequence ID" value="KAK3679984.1"/>
    <property type="molecule type" value="Genomic_DNA"/>
</dbReference>
<dbReference type="Pfam" id="PF20150">
    <property type="entry name" value="2EXR"/>
    <property type="match status" value="1"/>
</dbReference>
<name>A0AAE1C6H5_9PEZI</name>
<comment type="caution">
    <text evidence="2">The sequence shown here is derived from an EMBL/GenBank/DDBJ whole genome shotgun (WGS) entry which is preliminary data.</text>
</comment>
<proteinExistence type="predicted"/>
<dbReference type="AlphaFoldDB" id="A0AAE1C6H5"/>
<dbReference type="InterPro" id="IPR045518">
    <property type="entry name" value="2EXR"/>
</dbReference>
<feature type="domain" description="2EXR" evidence="1">
    <location>
        <begin position="8"/>
        <end position="76"/>
    </location>
</feature>
<keyword evidence="3" id="KW-1185">Reference proteome</keyword>
<organism evidence="2 3">
    <name type="scientific">Recurvomyces mirabilis</name>
    <dbReference type="NCBI Taxonomy" id="574656"/>
    <lineage>
        <taxon>Eukaryota</taxon>
        <taxon>Fungi</taxon>
        <taxon>Dikarya</taxon>
        <taxon>Ascomycota</taxon>
        <taxon>Pezizomycotina</taxon>
        <taxon>Dothideomycetes</taxon>
        <taxon>Dothideomycetidae</taxon>
        <taxon>Mycosphaerellales</taxon>
        <taxon>Teratosphaeriaceae</taxon>
        <taxon>Recurvomyces</taxon>
    </lineage>
</organism>
<dbReference type="InterPro" id="IPR038883">
    <property type="entry name" value="AN11006-like"/>
</dbReference>
<dbReference type="PANTHER" id="PTHR42085">
    <property type="entry name" value="F-BOX DOMAIN-CONTAINING PROTEIN"/>
    <property type="match status" value="1"/>
</dbReference>
<reference evidence="2" key="1">
    <citation type="submission" date="2023-07" db="EMBL/GenBank/DDBJ databases">
        <title>Black Yeasts Isolated from many extreme environments.</title>
        <authorList>
            <person name="Coleine C."/>
            <person name="Stajich J.E."/>
            <person name="Selbmann L."/>
        </authorList>
    </citation>
    <scope>NUCLEOTIDE SEQUENCE</scope>
    <source>
        <strain evidence="2">CCFEE 5485</strain>
    </source>
</reference>
<gene>
    <name evidence="2" type="ORF">LTR78_000361</name>
</gene>
<accession>A0AAE1C6H5</accession>
<sequence length="270" mass="31462">MERSPLAKLPLELRLNIYEAVLHEPKPFRLSRDTTSKSRKRSKDFRQEHKNYGKLVAMTETCKQIREEAMPAFFFASTPFSSNLECGIIYAMELTALKRWLKMIGPRNAAAIRFLGVESWCWSFEELSTPSGRAWAHARKIENKVLKHTGIQLGSIHAILKVRLTRAGRWPNEFRQEYPTNEPYIRDHPGGRWCTAWPDQRFDELPLIKYVLPTRNKDLARQIVRITTDAKLALLEEHAFQHRCWLATGLDKFRERLRGVADNTLGFLQD</sequence>
<evidence type="ECO:0000259" key="1">
    <source>
        <dbReference type="Pfam" id="PF20150"/>
    </source>
</evidence>
<evidence type="ECO:0000313" key="3">
    <source>
        <dbReference type="Proteomes" id="UP001274830"/>
    </source>
</evidence>
<dbReference type="PANTHER" id="PTHR42085:SF1">
    <property type="entry name" value="F-BOX DOMAIN-CONTAINING PROTEIN"/>
    <property type="match status" value="1"/>
</dbReference>
<evidence type="ECO:0000313" key="2">
    <source>
        <dbReference type="EMBL" id="KAK3679984.1"/>
    </source>
</evidence>
<dbReference type="Proteomes" id="UP001274830">
    <property type="component" value="Unassembled WGS sequence"/>
</dbReference>
<protein>
    <recommendedName>
        <fullName evidence="1">2EXR domain-containing protein</fullName>
    </recommendedName>
</protein>